<comment type="similarity">
    <text evidence="16">Belongs to the peptidase M9B family. Collagenase subfamily.</text>
</comment>
<evidence type="ECO:0000256" key="9">
    <source>
        <dbReference type="ARBA" id="ARBA00022729"/>
    </source>
</evidence>
<keyword evidence="9" id="KW-0732">Signal</keyword>
<dbReference type="Gene3D" id="2.60.40.10">
    <property type="entry name" value="Immunoglobulins"/>
    <property type="match status" value="1"/>
</dbReference>
<evidence type="ECO:0000256" key="3">
    <source>
        <dbReference type="ARBA" id="ARBA00001947"/>
    </source>
</evidence>
<dbReference type="SUPFAM" id="SSF89260">
    <property type="entry name" value="Collagen-binding domain"/>
    <property type="match status" value="2"/>
</dbReference>
<comment type="subcellular location">
    <subcellularLocation>
        <location evidence="4">Secreted</location>
    </subcellularLocation>
</comment>
<keyword evidence="15" id="KW-0865">Zymogen</keyword>
<dbReference type="Pfam" id="PF18496">
    <property type="entry name" value="ColG_sub"/>
    <property type="match status" value="1"/>
</dbReference>
<dbReference type="InterPro" id="IPR022409">
    <property type="entry name" value="PKD/Chitinase_dom"/>
</dbReference>
<keyword evidence="10" id="KW-0378">Hydrolase</keyword>
<dbReference type="Gene3D" id="3.40.30.160">
    <property type="entry name" value="Collagenase ColT, N-terminal domain"/>
    <property type="match status" value="1"/>
</dbReference>
<evidence type="ECO:0000256" key="4">
    <source>
        <dbReference type="ARBA" id="ARBA00004613"/>
    </source>
</evidence>
<keyword evidence="12" id="KW-0106">Calcium</keyword>
<evidence type="ECO:0000256" key="15">
    <source>
        <dbReference type="ARBA" id="ARBA00023145"/>
    </source>
</evidence>
<dbReference type="Pfam" id="PF04151">
    <property type="entry name" value="PPC"/>
    <property type="match status" value="2"/>
</dbReference>
<comment type="cofactor">
    <cofactor evidence="2">
        <name>Ca(2+)</name>
        <dbReference type="ChEBI" id="CHEBI:29108"/>
    </cofactor>
</comment>
<evidence type="ECO:0000313" key="19">
    <source>
        <dbReference type="EMBL" id="MBD8046854.1"/>
    </source>
</evidence>
<dbReference type="Pfam" id="PF08453">
    <property type="entry name" value="Peptidase_M9_N"/>
    <property type="match status" value="1"/>
</dbReference>
<keyword evidence="11" id="KW-0862">Zinc</keyword>
<dbReference type="InterPro" id="IPR013661">
    <property type="entry name" value="Peptidase_M9_N_dom"/>
</dbReference>
<dbReference type="EC" id="3.4.24.3" evidence="5"/>
<dbReference type="InterPro" id="IPR002169">
    <property type="entry name" value="Peptidase_M9A/M9B"/>
</dbReference>
<comment type="catalytic activity">
    <reaction evidence="1">
        <text>Digestion of native collagen in the triple helical region at Xaa-|-Gly bonds. With synthetic peptides, a preference is shown for Gly at P3 and P1', Pro and Ala at P2 and P2', and hydroxyproline, Ala or Arg at P3'.</text>
        <dbReference type="EC" id="3.4.24.3"/>
    </reaction>
</comment>
<organism evidence="19 20">
    <name type="scientific">Clostridium faecium</name>
    <dbReference type="NCBI Taxonomy" id="2762223"/>
    <lineage>
        <taxon>Bacteria</taxon>
        <taxon>Bacillati</taxon>
        <taxon>Bacillota</taxon>
        <taxon>Clostridia</taxon>
        <taxon>Eubacteriales</taxon>
        <taxon>Clostridiaceae</taxon>
        <taxon>Clostridium</taxon>
    </lineage>
</organism>
<dbReference type="InterPro" id="IPR013783">
    <property type="entry name" value="Ig-like_fold"/>
</dbReference>
<dbReference type="SMART" id="SM00089">
    <property type="entry name" value="PKD"/>
    <property type="match status" value="1"/>
</dbReference>
<evidence type="ECO:0000256" key="13">
    <source>
        <dbReference type="ARBA" id="ARBA00023026"/>
    </source>
</evidence>
<evidence type="ECO:0000313" key="20">
    <source>
        <dbReference type="Proteomes" id="UP000627166"/>
    </source>
</evidence>
<keyword evidence="14" id="KW-0482">Metalloprotease</keyword>
<name>A0ABR8YSK4_9CLOT</name>
<dbReference type="InterPro" id="IPR000601">
    <property type="entry name" value="PKD_dom"/>
</dbReference>
<evidence type="ECO:0000259" key="18">
    <source>
        <dbReference type="PROSITE" id="PS50093"/>
    </source>
</evidence>
<dbReference type="CDD" id="cd00146">
    <property type="entry name" value="PKD"/>
    <property type="match status" value="1"/>
</dbReference>
<dbReference type="Proteomes" id="UP000627166">
    <property type="component" value="Unassembled WGS sequence"/>
</dbReference>
<accession>A0ABR8YSK4</accession>
<dbReference type="Gene3D" id="3.30.980.50">
    <property type="match status" value="1"/>
</dbReference>
<dbReference type="Gene3D" id="1.10.390.20">
    <property type="match status" value="1"/>
</dbReference>
<evidence type="ECO:0000256" key="7">
    <source>
        <dbReference type="ARBA" id="ARBA00022670"/>
    </source>
</evidence>
<dbReference type="Gene3D" id="2.60.120.380">
    <property type="match status" value="2"/>
</dbReference>
<evidence type="ECO:0000256" key="6">
    <source>
        <dbReference type="ARBA" id="ARBA00022525"/>
    </source>
</evidence>
<dbReference type="InterPro" id="IPR041379">
    <property type="entry name" value="ColG_subdomain"/>
</dbReference>
<dbReference type="Pfam" id="PF01752">
    <property type="entry name" value="Peptidase_M9"/>
    <property type="match status" value="1"/>
</dbReference>
<evidence type="ECO:0000256" key="14">
    <source>
        <dbReference type="ARBA" id="ARBA00023049"/>
    </source>
</evidence>
<dbReference type="SUPFAM" id="SSF49299">
    <property type="entry name" value="PKD domain"/>
    <property type="match status" value="1"/>
</dbReference>
<evidence type="ECO:0000256" key="1">
    <source>
        <dbReference type="ARBA" id="ARBA00000424"/>
    </source>
</evidence>
<proteinExistence type="inferred from homology"/>
<dbReference type="PROSITE" id="PS50093">
    <property type="entry name" value="PKD"/>
    <property type="match status" value="1"/>
</dbReference>
<dbReference type="RefSeq" id="WP_191739830.1">
    <property type="nucleotide sequence ID" value="NZ_JACSQB010000052.1"/>
</dbReference>
<evidence type="ECO:0000256" key="16">
    <source>
        <dbReference type="ARBA" id="ARBA00034318"/>
    </source>
</evidence>
<dbReference type="InterPro" id="IPR007280">
    <property type="entry name" value="Peptidase_C_arc/bac"/>
</dbReference>
<gene>
    <name evidence="19" type="ORF">H9637_07325</name>
</gene>
<reference evidence="19 20" key="1">
    <citation type="submission" date="2020-08" db="EMBL/GenBank/DDBJ databases">
        <title>A Genomic Blueprint of the Chicken Gut Microbiome.</title>
        <authorList>
            <person name="Gilroy R."/>
            <person name="Ravi A."/>
            <person name="Getino M."/>
            <person name="Pursley I."/>
            <person name="Horton D.L."/>
            <person name="Alikhan N.-F."/>
            <person name="Baker D."/>
            <person name="Gharbi K."/>
            <person name="Hall N."/>
            <person name="Watson M."/>
            <person name="Adriaenssens E.M."/>
            <person name="Foster-Nyarko E."/>
            <person name="Jarju S."/>
            <person name="Secka A."/>
            <person name="Antonio M."/>
            <person name="Oren A."/>
            <person name="Chaudhuri R."/>
            <person name="La Ragione R.M."/>
            <person name="Hildebrand F."/>
            <person name="Pallen M.J."/>
        </authorList>
    </citation>
    <scope>NUCLEOTIDE SEQUENCE [LARGE SCALE GENOMIC DNA]</scope>
    <source>
        <strain evidence="19 20">N37</strain>
    </source>
</reference>
<dbReference type="PRINTS" id="PR00931">
    <property type="entry name" value="MICOLLPTASE"/>
</dbReference>
<dbReference type="Pfam" id="PF18911">
    <property type="entry name" value="PKD_4"/>
    <property type="match status" value="1"/>
</dbReference>
<evidence type="ECO:0000256" key="11">
    <source>
        <dbReference type="ARBA" id="ARBA00022833"/>
    </source>
</evidence>
<keyword evidence="13" id="KW-0843">Virulence</keyword>
<feature type="domain" description="PKD" evidence="18">
    <location>
        <begin position="797"/>
        <end position="878"/>
    </location>
</feature>
<evidence type="ECO:0000256" key="8">
    <source>
        <dbReference type="ARBA" id="ARBA00022723"/>
    </source>
</evidence>
<keyword evidence="6" id="KW-0964">Secreted</keyword>
<evidence type="ECO:0000256" key="10">
    <source>
        <dbReference type="ARBA" id="ARBA00022801"/>
    </source>
</evidence>
<dbReference type="PANTHER" id="PTHR13062:SF9">
    <property type="entry name" value="MICROBIAL COLLAGENASE"/>
    <property type="match status" value="1"/>
</dbReference>
<evidence type="ECO:0000256" key="2">
    <source>
        <dbReference type="ARBA" id="ARBA00001913"/>
    </source>
</evidence>
<dbReference type="EMBL" id="JACSQB010000052">
    <property type="protein sequence ID" value="MBD8046854.1"/>
    <property type="molecule type" value="Genomic_DNA"/>
</dbReference>
<evidence type="ECO:0000256" key="5">
    <source>
        <dbReference type="ARBA" id="ARBA00012653"/>
    </source>
</evidence>
<keyword evidence="7" id="KW-0645">Protease</keyword>
<dbReference type="PANTHER" id="PTHR13062">
    <property type="entry name" value="COLLAGENASE"/>
    <property type="match status" value="1"/>
</dbReference>
<keyword evidence="20" id="KW-1185">Reference proteome</keyword>
<protein>
    <recommendedName>
        <fullName evidence="5">microbial collagenase</fullName>
        <ecNumber evidence="5">3.4.24.3</ecNumber>
    </recommendedName>
    <alternativeName>
        <fullName evidence="17">Microbial collagenase</fullName>
    </alternativeName>
</protein>
<dbReference type="InterPro" id="IPR035986">
    <property type="entry name" value="PKD_dom_sf"/>
</dbReference>
<sequence length="1135" mass="128303">MIKKSHFKFHLTEGSFKKSYLSKGLCILVMTTLITTNSYNLIYALPNQDSEVIYNTNMEQMLNCEEVPYDNCLDNIKRVKDESSILSNNSSDILGEISGQAIEKSNIRAFGQEKLSAEKYSMADLNRMDYTSLINLLVTIQWSDITDIFQYNADAQKFYSDTNRMQALLDAIEERGSQFTSYDAKGLPTLIEVFRAGNYLGFYNKELESLNTKANRDKCIPAILAIEKNPNFKLGTKEQDDIIASTGLLINATTSDLEVINYAIPILKQYSENFDNYTQEYSKGTALFNMLKGISYTMDKYLWDGTPIEKTPYYKNIDSYINELGKIAIKGNVNSDNEWVIDSGIYYIGELSKYASNPNDCNKVLTDALKIYPYLSSSYFKAADQIYMNFNGKDYYGNIINISKLKEEGKQHYLPKTYVFDDGRFVFKAGDKISTDKIQRLYWATKEVNSQFYRIYGNDTPIDKGPSADDVLTVVVYNTPDEYKMNSTLYGFSTDNGGIYIEGDGTFFTYERTPEESIYSLEELFRHEFTHYLQGRYLVPGMWGQTELYKNDRLSWYEEGSAEFFAGATRTQDILPRYSVVGSISNNPSERYTVDQLVHSGYSSGWSFYHYGFAFNNYLYNNNLDLYNKLADSIKSNDVNQYDNYIKIMSNDKALNNEYQKHMQELVDNRDRLTVPLVSDDYLVRHGDKNESEIFSDITSVAKLKNVSTEKQKSPFFNTFTLRGTYTLGTSKGKLNDWKLMNSTANNFLNTLNSYPWSGYKTLSCYFVNYKVDSSNNAEFEVVFQGILSDTAEFNSLPVAKINGPYTGTINNPISFSSEGSNDSDGKIVSYLWDFGDGTTSNAPNPDHLYTKAGSYNVKLTVTDDKGAYNSESTSVNVIDDSPKDVLISHEPNDTFETANGPIFSNMIAKGTFDESNTTDIFYFDVTSAGEIDITVNNENAIGMNWTLYSESDYDNYVAYATDRENGKLAGSYNAPSAGRYYLVLYKYSGTSGDYTVDIKGKLSSKENSSTDIITAHEPNDTFETANGPIFSNVIAKGTFDESNATDIFYFDVTSAGEIDITVNNENAIGINWMLYSESDYDNYVAYATDRENGKLAGSYNAPSAGRYYLVVYKFSGTRGDYTVDIKGNLSSKDK</sequence>
<evidence type="ECO:0000256" key="17">
    <source>
        <dbReference type="ARBA" id="ARBA00034362"/>
    </source>
</evidence>
<evidence type="ECO:0000256" key="12">
    <source>
        <dbReference type="ARBA" id="ARBA00022837"/>
    </source>
</evidence>
<keyword evidence="8" id="KW-0479">Metal-binding</keyword>
<comment type="caution">
    <text evidence="19">The sequence shown here is derived from an EMBL/GenBank/DDBJ whole genome shotgun (WGS) entry which is preliminary data.</text>
</comment>
<comment type="cofactor">
    <cofactor evidence="3">
        <name>Zn(2+)</name>
        <dbReference type="ChEBI" id="CHEBI:29105"/>
    </cofactor>
</comment>